<dbReference type="GO" id="GO:0004735">
    <property type="term" value="F:pyrroline-5-carboxylate reductase activity"/>
    <property type="evidence" value="ECO:0007669"/>
    <property type="project" value="InterPro"/>
</dbReference>
<evidence type="ECO:0000259" key="4">
    <source>
        <dbReference type="Pfam" id="PF14748"/>
    </source>
</evidence>
<evidence type="ECO:0000256" key="1">
    <source>
        <dbReference type="ARBA" id="ARBA00005525"/>
    </source>
</evidence>
<dbReference type="SUPFAM" id="SSF51735">
    <property type="entry name" value="NAD(P)-binding Rossmann-fold domains"/>
    <property type="match status" value="1"/>
</dbReference>
<feature type="domain" description="Pyrroline-5-carboxylate reductase dimerisation" evidence="4">
    <location>
        <begin position="178"/>
        <end position="278"/>
    </location>
</feature>
<keyword evidence="6" id="KW-1185">Reference proteome</keyword>
<dbReference type="GO" id="GO:0055129">
    <property type="term" value="P:L-proline biosynthetic process"/>
    <property type="evidence" value="ECO:0007669"/>
    <property type="project" value="TreeGrafter"/>
</dbReference>
<dbReference type="PANTHER" id="PTHR11645:SF0">
    <property type="entry name" value="PYRROLINE-5-CARBOXYLATE REDUCTASE 3"/>
    <property type="match status" value="1"/>
</dbReference>
<comment type="caution">
    <text evidence="5">The sequence shown here is derived from an EMBL/GenBank/DDBJ whole genome shotgun (WGS) entry which is preliminary data.</text>
</comment>
<gene>
    <name evidence="5" type="ORF">JX265_002092</name>
</gene>
<evidence type="ECO:0000313" key="5">
    <source>
        <dbReference type="EMBL" id="KAI1880471.1"/>
    </source>
</evidence>
<evidence type="ECO:0000256" key="2">
    <source>
        <dbReference type="ARBA" id="ARBA00023002"/>
    </source>
</evidence>
<name>A0A9Q0AVS3_9PEZI</name>
<dbReference type="Gene3D" id="3.40.50.720">
    <property type="entry name" value="NAD(P)-binding Rossmann-like Domain"/>
    <property type="match status" value="1"/>
</dbReference>
<feature type="binding site" evidence="3">
    <location>
        <begin position="79"/>
        <end position="82"/>
    </location>
    <ligand>
        <name>NADP(+)</name>
        <dbReference type="ChEBI" id="CHEBI:58349"/>
    </ligand>
</feature>
<dbReference type="Gene3D" id="1.10.3730.10">
    <property type="entry name" value="ProC C-terminal domain-like"/>
    <property type="match status" value="1"/>
</dbReference>
<dbReference type="PANTHER" id="PTHR11645">
    <property type="entry name" value="PYRROLINE-5-CARBOXYLATE REDUCTASE"/>
    <property type="match status" value="1"/>
</dbReference>
<dbReference type="PROSITE" id="PS00521">
    <property type="entry name" value="P5CR"/>
    <property type="match status" value="1"/>
</dbReference>
<evidence type="ECO:0000313" key="6">
    <source>
        <dbReference type="Proteomes" id="UP000829685"/>
    </source>
</evidence>
<dbReference type="InterPro" id="IPR008927">
    <property type="entry name" value="6-PGluconate_DH-like_C_sf"/>
</dbReference>
<dbReference type="Proteomes" id="UP000829685">
    <property type="component" value="Unassembled WGS sequence"/>
</dbReference>
<dbReference type="AlphaFoldDB" id="A0A9Q0AVS3"/>
<dbReference type="InterPro" id="IPR000304">
    <property type="entry name" value="Pyrroline-COOH_reductase"/>
</dbReference>
<dbReference type="EMBL" id="JAFIMR010000003">
    <property type="protein sequence ID" value="KAI1880471.1"/>
    <property type="molecule type" value="Genomic_DNA"/>
</dbReference>
<dbReference type="PIRSF" id="PIRSF000193">
    <property type="entry name" value="Pyrrol-5-carb_rd"/>
    <property type="match status" value="1"/>
</dbReference>
<dbReference type="InterPro" id="IPR036291">
    <property type="entry name" value="NAD(P)-bd_dom_sf"/>
</dbReference>
<protein>
    <recommendedName>
        <fullName evidence="4">Pyrroline-5-carboxylate reductase dimerisation domain-containing protein</fullName>
    </recommendedName>
</protein>
<sequence length="295" mass="31761">MISSQLTIVGCGVFGRAIVNGLLSDTSQSYSLSLTHRRPDAAKRLQNDYPNVLITTDNTDVRIWRSPQDLGTKHIVVIATQPRYTGDVCRDIRQAFLAADRTQQLVVVTVCPGITIKQLESWLPLNTSIVRAMPNTPIAVRQGATGIFPNQCTSSVVASEVQSIFKRMSPVVALLPREDLLDIVASISGSAPAYFFYLLQNLVASGAARGLPIDIGRDLVVQSCLGAAVLAQTAPKTTLLELLGHVCVPGGSTEKAIQTLDRFKSSMAIQAAVEESWHANCAMSKEALTEMGNIL</sequence>
<accession>A0A9Q0AVS3</accession>
<dbReference type="Pfam" id="PF14748">
    <property type="entry name" value="P5CR_dimer"/>
    <property type="match status" value="1"/>
</dbReference>
<dbReference type="SUPFAM" id="SSF48179">
    <property type="entry name" value="6-phosphogluconate dehydrogenase C-terminal domain-like"/>
    <property type="match status" value="1"/>
</dbReference>
<dbReference type="InterPro" id="IPR029036">
    <property type="entry name" value="P5CR_dimer"/>
</dbReference>
<evidence type="ECO:0000256" key="3">
    <source>
        <dbReference type="PIRSR" id="PIRSR000193-1"/>
    </source>
</evidence>
<proteinExistence type="inferred from homology"/>
<comment type="similarity">
    <text evidence="1">Belongs to the pyrroline-5-carboxylate reductase family.</text>
</comment>
<reference evidence="5" key="1">
    <citation type="submission" date="2021-03" db="EMBL/GenBank/DDBJ databases">
        <title>Revisited historic fungal species revealed as producer of novel bioactive compounds through whole genome sequencing and comparative genomics.</title>
        <authorList>
            <person name="Vignolle G.A."/>
            <person name="Hochenegger N."/>
            <person name="Mach R.L."/>
            <person name="Mach-Aigner A.R."/>
            <person name="Javad Rahimi M."/>
            <person name="Salim K.A."/>
            <person name="Chan C.M."/>
            <person name="Lim L.B.L."/>
            <person name="Cai F."/>
            <person name="Druzhinina I.S."/>
            <person name="U'Ren J.M."/>
            <person name="Derntl C."/>
        </authorList>
    </citation>
    <scope>NUCLEOTIDE SEQUENCE</scope>
    <source>
        <strain evidence="5">TUCIM 5799</strain>
    </source>
</reference>
<dbReference type="HAMAP" id="MF_01925">
    <property type="entry name" value="P5C_reductase"/>
    <property type="match status" value="1"/>
</dbReference>
<keyword evidence="3" id="KW-0521">NADP</keyword>
<feature type="binding site" evidence="3">
    <location>
        <position position="58"/>
    </location>
    <ligand>
        <name>NADPH</name>
        <dbReference type="ChEBI" id="CHEBI:57783"/>
    </ligand>
</feature>
<keyword evidence="2" id="KW-0560">Oxidoreductase</keyword>
<dbReference type="InterPro" id="IPR053790">
    <property type="entry name" value="P5CR-like_CS"/>
</dbReference>
<organism evidence="5 6">
    <name type="scientific">Neoarthrinium moseri</name>
    <dbReference type="NCBI Taxonomy" id="1658444"/>
    <lineage>
        <taxon>Eukaryota</taxon>
        <taxon>Fungi</taxon>
        <taxon>Dikarya</taxon>
        <taxon>Ascomycota</taxon>
        <taxon>Pezizomycotina</taxon>
        <taxon>Sordariomycetes</taxon>
        <taxon>Xylariomycetidae</taxon>
        <taxon>Amphisphaeriales</taxon>
        <taxon>Apiosporaceae</taxon>
        <taxon>Neoarthrinium</taxon>
    </lineage>
</organism>